<feature type="compositionally biased region" description="Polar residues" evidence="1">
    <location>
        <begin position="10"/>
        <end position="28"/>
    </location>
</feature>
<accession>A0A2V5I957</accession>
<dbReference type="EMBL" id="KZ825491">
    <property type="protein sequence ID" value="PYI32581.1"/>
    <property type="molecule type" value="Genomic_DNA"/>
</dbReference>
<sequence length="290" mass="33116">MPPVTRSTRRNLPTFLQESSARPSTTSPPLRLSEPTRTGYPGLFDWITITPALIWDHAKQTDAIDEFFDQLRGYTSVNLRLRRSRPLEAPNTEYLMIEWSHASTRAKFIASDAYTSLMDLLGRLTQGRSVHLSLVDFSATNTYAFHPDHRGPVDHSELLMAYFPGHLSESQRNEISHRDGPFSLRGWFPGQPYEEIEPLPLHQLVDWTCGWLVDTTGAGAGAGAVDFRGHRGARCLVYFLRWNGWAGEKSYKAIHETHPVDWWGEFLARLEGLGMLGWESQHVRFDRRSH</sequence>
<evidence type="ECO:0000313" key="2">
    <source>
        <dbReference type="EMBL" id="PYI32581.1"/>
    </source>
</evidence>
<evidence type="ECO:0000256" key="1">
    <source>
        <dbReference type="SAM" id="MobiDB-lite"/>
    </source>
</evidence>
<name>A0A2V5I957_9EURO</name>
<dbReference type="AlphaFoldDB" id="A0A2V5I957"/>
<protein>
    <submittedName>
        <fullName evidence="2">Uncharacterized protein</fullName>
    </submittedName>
</protein>
<reference evidence="2 3" key="1">
    <citation type="submission" date="2018-02" db="EMBL/GenBank/DDBJ databases">
        <title>The genomes of Aspergillus section Nigri reveals drivers in fungal speciation.</title>
        <authorList>
            <consortium name="DOE Joint Genome Institute"/>
            <person name="Vesth T.C."/>
            <person name="Nybo J."/>
            <person name="Theobald S."/>
            <person name="Brandl J."/>
            <person name="Frisvad J.C."/>
            <person name="Nielsen K.F."/>
            <person name="Lyhne E.K."/>
            <person name="Kogle M.E."/>
            <person name="Kuo A."/>
            <person name="Riley R."/>
            <person name="Clum A."/>
            <person name="Nolan M."/>
            <person name="Lipzen A."/>
            <person name="Salamov A."/>
            <person name="Henrissat B."/>
            <person name="Wiebenga A."/>
            <person name="De vries R.P."/>
            <person name="Grigoriev I.V."/>
            <person name="Mortensen U.H."/>
            <person name="Andersen M.R."/>
            <person name="Baker S.E."/>
        </authorList>
    </citation>
    <scope>NUCLEOTIDE SEQUENCE [LARGE SCALE GENOMIC DNA]</scope>
    <source>
        <strain evidence="2 3">CBS 114.80</strain>
    </source>
</reference>
<gene>
    <name evidence="2" type="ORF">BP00DRAFT_456135</name>
</gene>
<evidence type="ECO:0000313" key="3">
    <source>
        <dbReference type="Proteomes" id="UP000248817"/>
    </source>
</evidence>
<proteinExistence type="predicted"/>
<keyword evidence="3" id="KW-1185">Reference proteome</keyword>
<feature type="region of interest" description="Disordered" evidence="1">
    <location>
        <begin position="1"/>
        <end position="36"/>
    </location>
</feature>
<organism evidence="2 3">
    <name type="scientific">Aspergillus indologenus CBS 114.80</name>
    <dbReference type="NCBI Taxonomy" id="1450541"/>
    <lineage>
        <taxon>Eukaryota</taxon>
        <taxon>Fungi</taxon>
        <taxon>Dikarya</taxon>
        <taxon>Ascomycota</taxon>
        <taxon>Pezizomycotina</taxon>
        <taxon>Eurotiomycetes</taxon>
        <taxon>Eurotiomycetidae</taxon>
        <taxon>Eurotiales</taxon>
        <taxon>Aspergillaceae</taxon>
        <taxon>Aspergillus</taxon>
        <taxon>Aspergillus subgen. Circumdati</taxon>
    </lineage>
</organism>
<dbReference type="Proteomes" id="UP000248817">
    <property type="component" value="Unassembled WGS sequence"/>
</dbReference>